<comment type="caution">
    <text evidence="2">The sequence shown here is derived from an EMBL/GenBank/DDBJ whole genome shotgun (WGS) entry which is preliminary data.</text>
</comment>
<evidence type="ECO:0000259" key="1">
    <source>
        <dbReference type="SMART" id="SM00382"/>
    </source>
</evidence>
<reference evidence="2 3" key="1">
    <citation type="submission" date="2019-12" db="EMBL/GenBank/DDBJ databases">
        <title>Whole genome sequencing of endophytic Actinobacterium Micromonospora sp. MPMI6T.</title>
        <authorList>
            <person name="Evv R."/>
            <person name="Podile A.R."/>
        </authorList>
    </citation>
    <scope>NUCLEOTIDE SEQUENCE [LARGE SCALE GENOMIC DNA]</scope>
    <source>
        <strain evidence="2 3">MPMI6</strain>
    </source>
</reference>
<keyword evidence="3" id="KW-1185">Reference proteome</keyword>
<proteinExistence type="predicted"/>
<gene>
    <name evidence="2" type="ORF">GSF22_24385</name>
</gene>
<dbReference type="PANTHER" id="PTHR43581:SF4">
    <property type="entry name" value="ATP_GTP PHOSPHATASE"/>
    <property type="match status" value="1"/>
</dbReference>
<dbReference type="EMBL" id="WVUH01000264">
    <property type="protein sequence ID" value="MBO4209110.1"/>
    <property type="molecule type" value="Genomic_DNA"/>
</dbReference>
<name>A0ABS3VX48_MICEH</name>
<accession>A0ABS3VX48</accession>
<feature type="domain" description="AAA+ ATPase" evidence="1">
    <location>
        <begin position="27"/>
        <end position="302"/>
    </location>
</feature>
<dbReference type="SMART" id="SM00382">
    <property type="entry name" value="AAA"/>
    <property type="match status" value="1"/>
</dbReference>
<evidence type="ECO:0000313" key="3">
    <source>
        <dbReference type="Proteomes" id="UP000823521"/>
    </source>
</evidence>
<evidence type="ECO:0000313" key="2">
    <source>
        <dbReference type="EMBL" id="MBO4209110.1"/>
    </source>
</evidence>
<dbReference type="Proteomes" id="UP000823521">
    <property type="component" value="Unassembled WGS sequence"/>
</dbReference>
<dbReference type="InterPro" id="IPR003959">
    <property type="entry name" value="ATPase_AAA_core"/>
</dbReference>
<dbReference type="Pfam" id="PF13304">
    <property type="entry name" value="AAA_21"/>
    <property type="match status" value="1"/>
</dbReference>
<dbReference type="PANTHER" id="PTHR43581">
    <property type="entry name" value="ATP/GTP PHOSPHATASE"/>
    <property type="match status" value="1"/>
</dbReference>
<sequence>MINGDANLSIAIGALKLKTGTEIALPDRGITVIVGGNNVGKSSLLSEMAALLARNGNDEKLATNVVESVSLVKSSSEAELISWLSVQGYAKPNGYFALPGHSPGVPEGHVRRQWRQDVLGYIAQFLIYRSEAVGRVNFAGGVSRREDISHPPTHPMHYLEDDPELLRQFNDICLRIFRMPLTLDRLSNTVSLRMGKVSTPAPPVDSVTREYRDALANLPLLAQQGDGVRSLLGMLLTIVPSAYPIVLIDEPEAFLHPPQAFELGRVLGEVAARTRTQIVLATHDRNLVSGLLDGKHEISIVRLDRSGNETVASQLKSSDVRSLWSDSVLRYSNALEGLFHHLVVLAEGDDDCRFYRAALDALDEAESVRVPPSEVLFVPTGGKDGMSKIVQAFGPLGVRIVASPDLDILDDGSKLKKLVVQFGGDWRDFLDDYDRVTKPFRTPRPQARNRDIIDAVNAVLSPISDEIWDEPTAQAVRAQMRLSENPWKALKLYGMAAFRTGESRAAAERLLGRLDELGICVVREGELERFASHVEVRKGPAWVSAAIGSGAHASVTAKDHMRRIIGNRD</sequence>
<dbReference type="Gene3D" id="3.40.50.300">
    <property type="entry name" value="P-loop containing nucleotide triphosphate hydrolases"/>
    <property type="match status" value="1"/>
</dbReference>
<protein>
    <submittedName>
        <fullName evidence="2">AAA family ATPase</fullName>
    </submittedName>
</protein>
<dbReference type="SUPFAM" id="SSF52540">
    <property type="entry name" value="P-loop containing nucleoside triphosphate hydrolases"/>
    <property type="match status" value="1"/>
</dbReference>
<dbReference type="InterPro" id="IPR051396">
    <property type="entry name" value="Bact_Antivir_Def_Nuclease"/>
</dbReference>
<dbReference type="RefSeq" id="WP_208816083.1">
    <property type="nucleotide sequence ID" value="NZ_WVUH01000264.1"/>
</dbReference>
<organism evidence="2 3">
    <name type="scientific">Micromonospora echinofusca</name>
    <dbReference type="NCBI Taxonomy" id="47858"/>
    <lineage>
        <taxon>Bacteria</taxon>
        <taxon>Bacillati</taxon>
        <taxon>Actinomycetota</taxon>
        <taxon>Actinomycetes</taxon>
        <taxon>Micromonosporales</taxon>
        <taxon>Micromonosporaceae</taxon>
        <taxon>Micromonospora</taxon>
    </lineage>
</organism>
<dbReference type="InterPro" id="IPR027417">
    <property type="entry name" value="P-loop_NTPase"/>
</dbReference>
<dbReference type="InterPro" id="IPR003593">
    <property type="entry name" value="AAA+_ATPase"/>
</dbReference>